<feature type="compositionally biased region" description="Pro residues" evidence="7">
    <location>
        <begin position="257"/>
        <end position="267"/>
    </location>
</feature>
<organism evidence="8 9">
    <name type="scientific">Petromyzon marinus</name>
    <name type="common">Sea lamprey</name>
    <dbReference type="NCBI Taxonomy" id="7757"/>
    <lineage>
        <taxon>Eukaryota</taxon>
        <taxon>Metazoa</taxon>
        <taxon>Chordata</taxon>
        <taxon>Craniata</taxon>
        <taxon>Vertebrata</taxon>
        <taxon>Cyclostomata</taxon>
        <taxon>Hyperoartia</taxon>
        <taxon>Petromyzontiformes</taxon>
        <taxon>Petromyzontidae</taxon>
        <taxon>Petromyzon</taxon>
    </lineage>
</organism>
<keyword evidence="4" id="KW-0472">Membrane</keyword>
<feature type="region of interest" description="Disordered" evidence="7">
    <location>
        <begin position="56"/>
        <end position="89"/>
    </location>
</feature>
<reference evidence="9" key="1">
    <citation type="submission" date="2025-08" db="UniProtKB">
        <authorList>
            <consortium name="RefSeq"/>
        </authorList>
    </citation>
    <scope>IDENTIFICATION</scope>
    <source>
        <tissue evidence="9">Sperm</tissue>
    </source>
</reference>
<dbReference type="CDD" id="cd22789">
    <property type="entry name" value="BORCS5-like"/>
    <property type="match status" value="1"/>
</dbReference>
<sequence length="274" mass="30216">MLGQRRNLLLRLETQESHASARFPHGPWSGARHRKRLLVPSKHGLIAAELISSRGQAMGADQSTAEGGKEGSLEAASHPAQALSGARPKERATMEDIVVVAPGVQTSPRDPWSDPELLKLQEIPRFFPLLRGLGPGEAVAGGAAGVRLERMDSRRVLQLCLRYQEHLQQCAEAVAFDQNMLTQRIKEVEGEVSTLYASMQERQKRFARYAEQVKKVGEISALLRKIQMGVDQTLPLMERLNVLLPESERLEPFSLQPTPPRATPPPDAASSTLN</sequence>
<keyword evidence="8" id="KW-1185">Reference proteome</keyword>
<keyword evidence="5" id="KW-0458">Lysosome</keyword>
<evidence type="ECO:0000313" key="9">
    <source>
        <dbReference type="RefSeq" id="XP_032804886.1"/>
    </source>
</evidence>
<evidence type="ECO:0000256" key="6">
    <source>
        <dbReference type="ARBA" id="ARBA00023288"/>
    </source>
</evidence>
<evidence type="ECO:0000256" key="2">
    <source>
        <dbReference type="ARBA" id="ARBA00010235"/>
    </source>
</evidence>
<evidence type="ECO:0000256" key="7">
    <source>
        <dbReference type="SAM" id="MobiDB-lite"/>
    </source>
</evidence>
<name>A0AAJ7SUA6_PETMA</name>
<dbReference type="GeneID" id="116939937"/>
<dbReference type="RefSeq" id="XP_032804886.1">
    <property type="nucleotide sequence ID" value="XM_032948995.1"/>
</dbReference>
<dbReference type="GO" id="GO:0098574">
    <property type="term" value="C:cytoplasmic side of lysosomal membrane"/>
    <property type="evidence" value="ECO:0007669"/>
    <property type="project" value="TreeGrafter"/>
</dbReference>
<gene>
    <name evidence="9" type="primary">BORCS5</name>
</gene>
<evidence type="ECO:0000313" key="8">
    <source>
        <dbReference type="Proteomes" id="UP001318040"/>
    </source>
</evidence>
<dbReference type="InterPro" id="IPR018780">
    <property type="entry name" value="TBORCS5"/>
</dbReference>
<dbReference type="AlphaFoldDB" id="A0AAJ7SUA6"/>
<evidence type="ECO:0000256" key="4">
    <source>
        <dbReference type="ARBA" id="ARBA00023136"/>
    </source>
</evidence>
<dbReference type="GO" id="GO:0099078">
    <property type="term" value="C:BORC complex"/>
    <property type="evidence" value="ECO:0007669"/>
    <property type="project" value="TreeGrafter"/>
</dbReference>
<dbReference type="GO" id="GO:0030672">
    <property type="term" value="C:synaptic vesicle membrane"/>
    <property type="evidence" value="ECO:0007669"/>
    <property type="project" value="TreeGrafter"/>
</dbReference>
<evidence type="ECO:0000256" key="3">
    <source>
        <dbReference type="ARBA" id="ARBA00022300"/>
    </source>
</evidence>
<feature type="region of interest" description="Disordered" evidence="7">
    <location>
        <begin position="251"/>
        <end position="274"/>
    </location>
</feature>
<dbReference type="PANTHER" id="PTHR31634:SF2">
    <property type="entry name" value="BLOC-1-RELATED COMPLEX SUBUNIT 5"/>
    <property type="match status" value="1"/>
</dbReference>
<dbReference type="CTD" id="118426"/>
<dbReference type="GO" id="GO:0032418">
    <property type="term" value="P:lysosome localization"/>
    <property type="evidence" value="ECO:0007669"/>
    <property type="project" value="InterPro"/>
</dbReference>
<dbReference type="Pfam" id="PF10158">
    <property type="entry name" value="LOH1CR12"/>
    <property type="match status" value="1"/>
</dbReference>
<dbReference type="KEGG" id="pmrn:116939937"/>
<evidence type="ECO:0000256" key="1">
    <source>
        <dbReference type="ARBA" id="ARBA00004122"/>
    </source>
</evidence>
<keyword evidence="6" id="KW-0449">Lipoprotein</keyword>
<dbReference type="PANTHER" id="PTHR31634">
    <property type="entry name" value="BLOC-1-RELATED COMPLEX SUBUNIT 5"/>
    <property type="match status" value="1"/>
</dbReference>
<dbReference type="GO" id="GO:1903744">
    <property type="term" value="P:positive regulation of anterograde synaptic vesicle transport"/>
    <property type="evidence" value="ECO:0007669"/>
    <property type="project" value="TreeGrafter"/>
</dbReference>
<dbReference type="GO" id="GO:0072384">
    <property type="term" value="P:organelle transport along microtubule"/>
    <property type="evidence" value="ECO:0007669"/>
    <property type="project" value="TreeGrafter"/>
</dbReference>
<evidence type="ECO:0000256" key="5">
    <source>
        <dbReference type="ARBA" id="ARBA00023228"/>
    </source>
</evidence>
<comment type="subcellular location">
    <subcellularLocation>
        <location evidence="1">Lysosome membrane</location>
        <topology evidence="1">Lipid-anchor</topology>
        <orientation evidence="1">Cytoplasmic side</orientation>
    </subcellularLocation>
</comment>
<proteinExistence type="inferred from homology"/>
<accession>A0AAJ7SUA6</accession>
<comment type="similarity">
    <text evidence="2">Belongs to the BORCS5 family.</text>
</comment>
<protein>
    <recommendedName>
        <fullName evidence="3">BLOC-1-related complex subunit 5</fullName>
    </recommendedName>
</protein>
<dbReference type="Proteomes" id="UP001318040">
    <property type="component" value="Chromosome 7"/>
</dbReference>